<comment type="caution">
    <text evidence="2">The sequence shown here is derived from an EMBL/GenBank/DDBJ whole genome shotgun (WGS) entry which is preliminary data.</text>
</comment>
<evidence type="ECO:0000313" key="2">
    <source>
        <dbReference type="EMBL" id="MDI9241128.1"/>
    </source>
</evidence>
<dbReference type="GO" id="GO:0009100">
    <property type="term" value="P:glycoprotein metabolic process"/>
    <property type="evidence" value="ECO:0007669"/>
    <property type="project" value="UniProtKB-ARBA"/>
</dbReference>
<dbReference type="PANTHER" id="PTHR43404:SF2">
    <property type="entry name" value="LIPOPOLYSACCHARIDE CHOLINEPHOSPHOTRANSFERASE LICD"/>
    <property type="match status" value="1"/>
</dbReference>
<dbReference type="InterPro" id="IPR052942">
    <property type="entry name" value="LPS_cholinephosphotransferase"/>
</dbReference>
<organism evidence="2 3">
    <name type="scientific">Fusibacillus kribbianus</name>
    <dbReference type="NCBI Taxonomy" id="3044208"/>
    <lineage>
        <taxon>Bacteria</taxon>
        <taxon>Bacillati</taxon>
        <taxon>Bacillota</taxon>
        <taxon>Clostridia</taxon>
        <taxon>Lachnospirales</taxon>
        <taxon>Lachnospiraceae</taxon>
        <taxon>Fusibacillus</taxon>
    </lineage>
</organism>
<dbReference type="RefSeq" id="WP_283229630.1">
    <property type="nucleotide sequence ID" value="NZ_JASGBQ010000001.1"/>
</dbReference>
<dbReference type="InterPro" id="IPR007074">
    <property type="entry name" value="LicD/FKTN/FKRP_NTP_transf"/>
</dbReference>
<dbReference type="Pfam" id="PF04991">
    <property type="entry name" value="LicD"/>
    <property type="match status" value="1"/>
</dbReference>
<feature type="domain" description="LicD/FKTN/FKRP nucleotidyltransferase" evidence="1">
    <location>
        <begin position="29"/>
        <end position="259"/>
    </location>
</feature>
<protein>
    <submittedName>
        <fullName evidence="2">LicD family protein</fullName>
    </submittedName>
</protein>
<gene>
    <name evidence="2" type="ORF">QJ036_01375</name>
</gene>
<proteinExistence type="predicted"/>
<accession>A0AAP4BA95</accession>
<dbReference type="EMBL" id="JASGBQ010000001">
    <property type="protein sequence ID" value="MDI9241128.1"/>
    <property type="molecule type" value="Genomic_DNA"/>
</dbReference>
<dbReference type="AlphaFoldDB" id="A0AAP4BA95"/>
<name>A0AAP4BA95_9FIRM</name>
<evidence type="ECO:0000313" key="3">
    <source>
        <dbReference type="Proteomes" id="UP001300383"/>
    </source>
</evidence>
<keyword evidence="3" id="KW-1185">Reference proteome</keyword>
<sequence>MSSRFYEPETLKRVQQTELQILKDFMAVCDEAGLRYFGIAGTGIGAIRHRSFIPWDDDIDVAMPRKDFDRAMELVQEKLSDKYYILNAETDPNYPLMTTRLCKKGTVFREEALKDVDCELGIFLDLYAYDNLADGKFAYSRQVWSAWFWSKLLILRTISHPYMSLTGWKRTAAQAVCSFVNGAMKLFHISPRWIYKRCIRQCRKYDDKETKRMGFPCDTDPNWNTVEKVKTYPLVKYPFEDVMLNFPNDIDGILRGFYGDYMELPPVEKRKTHYPHVLDFGDGINVAK</sequence>
<dbReference type="Proteomes" id="UP001300383">
    <property type="component" value="Unassembled WGS sequence"/>
</dbReference>
<reference evidence="2 3" key="1">
    <citation type="submission" date="2023-05" db="EMBL/GenBank/DDBJ databases">
        <title>[ruminococcus] sp. nov., isolated from a pig farm feces dump.</title>
        <authorList>
            <person name="Chang Y.-H."/>
        </authorList>
    </citation>
    <scope>NUCLEOTIDE SEQUENCE [LARGE SCALE GENOMIC DNA]</scope>
    <source>
        <strain evidence="2 3">YH-rum2234</strain>
    </source>
</reference>
<dbReference type="PANTHER" id="PTHR43404">
    <property type="entry name" value="LIPOPOLYSACCHARIDE CHOLINEPHOSPHOTRANSFERASE LICD"/>
    <property type="match status" value="1"/>
</dbReference>
<evidence type="ECO:0000259" key="1">
    <source>
        <dbReference type="Pfam" id="PF04991"/>
    </source>
</evidence>